<dbReference type="SUPFAM" id="SSF56112">
    <property type="entry name" value="Protein kinase-like (PK-like)"/>
    <property type="match status" value="1"/>
</dbReference>
<evidence type="ECO:0000313" key="9">
    <source>
        <dbReference type="Proteomes" id="UP000246740"/>
    </source>
</evidence>
<comment type="similarity">
    <text evidence="1">Belongs to the 'GDXG' lipolytic enzyme family.</text>
</comment>
<feature type="compositionally biased region" description="Polar residues" evidence="6">
    <location>
        <begin position="91"/>
        <end position="102"/>
    </location>
</feature>
<keyword evidence="8" id="KW-0418">Kinase</keyword>
<feature type="compositionally biased region" description="Low complexity" evidence="6">
    <location>
        <begin position="634"/>
        <end position="654"/>
    </location>
</feature>
<name>A0A317XKW7_9BASI</name>
<dbReference type="FunFam" id="1.10.510.10:FF:000571">
    <property type="entry name" value="Maternal embryonic leucine zipper kinase"/>
    <property type="match status" value="1"/>
</dbReference>
<feature type="region of interest" description="Disordered" evidence="6">
    <location>
        <begin position="177"/>
        <end position="244"/>
    </location>
</feature>
<keyword evidence="8" id="KW-0808">Transferase</keyword>
<keyword evidence="2 5" id="KW-0547">Nucleotide-binding</keyword>
<feature type="compositionally biased region" description="Polar residues" evidence="6">
    <location>
        <begin position="719"/>
        <end position="734"/>
    </location>
</feature>
<feature type="binding site" evidence="5">
    <location>
        <position position="311"/>
    </location>
    <ligand>
        <name>ATP</name>
        <dbReference type="ChEBI" id="CHEBI:30616"/>
    </ligand>
</feature>
<organism evidence="8 9">
    <name type="scientific">Testicularia cyperi</name>
    <dbReference type="NCBI Taxonomy" id="1882483"/>
    <lineage>
        <taxon>Eukaryota</taxon>
        <taxon>Fungi</taxon>
        <taxon>Dikarya</taxon>
        <taxon>Basidiomycota</taxon>
        <taxon>Ustilaginomycotina</taxon>
        <taxon>Ustilaginomycetes</taxon>
        <taxon>Ustilaginales</taxon>
        <taxon>Anthracoideaceae</taxon>
        <taxon>Testicularia</taxon>
    </lineage>
</organism>
<dbReference type="InterPro" id="IPR017441">
    <property type="entry name" value="Protein_kinase_ATP_BS"/>
</dbReference>
<dbReference type="GO" id="GO:0016787">
    <property type="term" value="F:hydrolase activity"/>
    <property type="evidence" value="ECO:0007669"/>
    <property type="project" value="UniProtKB-KW"/>
</dbReference>
<protein>
    <submittedName>
        <fullName evidence="8">Pkinase-domain-containing protein</fullName>
    </submittedName>
</protein>
<dbReference type="InterPro" id="IPR011009">
    <property type="entry name" value="Kinase-like_dom_sf"/>
</dbReference>
<feature type="compositionally biased region" description="Low complexity" evidence="6">
    <location>
        <begin position="1247"/>
        <end position="1267"/>
    </location>
</feature>
<dbReference type="GO" id="GO:0005524">
    <property type="term" value="F:ATP binding"/>
    <property type="evidence" value="ECO:0007669"/>
    <property type="project" value="UniProtKB-UniRule"/>
</dbReference>
<dbReference type="InterPro" id="IPR013094">
    <property type="entry name" value="AB_hydrolase_3"/>
</dbReference>
<feature type="domain" description="Protein kinase" evidence="7">
    <location>
        <begin position="277"/>
        <end position="533"/>
    </location>
</feature>
<dbReference type="PROSITE" id="PS50011">
    <property type="entry name" value="PROTEIN_KINASE_DOM"/>
    <property type="match status" value="1"/>
</dbReference>
<gene>
    <name evidence="8" type="ORF">BCV70DRAFT_201489</name>
</gene>
<feature type="region of interest" description="Disordered" evidence="6">
    <location>
        <begin position="1"/>
        <end position="143"/>
    </location>
</feature>
<accession>A0A317XKW7</accession>
<proteinExistence type="inferred from homology"/>
<evidence type="ECO:0000259" key="7">
    <source>
        <dbReference type="PROSITE" id="PS50011"/>
    </source>
</evidence>
<feature type="compositionally biased region" description="Polar residues" evidence="6">
    <location>
        <begin position="758"/>
        <end position="770"/>
    </location>
</feature>
<feature type="region of interest" description="Disordered" evidence="6">
    <location>
        <begin position="1205"/>
        <end position="1353"/>
    </location>
</feature>
<evidence type="ECO:0000256" key="3">
    <source>
        <dbReference type="ARBA" id="ARBA00022801"/>
    </source>
</evidence>
<dbReference type="CDD" id="cd05117">
    <property type="entry name" value="STKc_CAMK"/>
    <property type="match status" value="1"/>
</dbReference>
<evidence type="ECO:0000256" key="2">
    <source>
        <dbReference type="ARBA" id="ARBA00022741"/>
    </source>
</evidence>
<evidence type="ECO:0000256" key="5">
    <source>
        <dbReference type="PROSITE-ProRule" id="PRU10141"/>
    </source>
</evidence>
<dbReference type="PROSITE" id="PS00107">
    <property type="entry name" value="PROTEIN_KINASE_ATP"/>
    <property type="match status" value="1"/>
</dbReference>
<dbReference type="EMBL" id="KZ819197">
    <property type="protein sequence ID" value="PWY98691.1"/>
    <property type="molecule type" value="Genomic_DNA"/>
</dbReference>
<dbReference type="Gene3D" id="3.30.200.20">
    <property type="entry name" value="Phosphorylase Kinase, domain 1"/>
    <property type="match status" value="1"/>
</dbReference>
<dbReference type="InterPro" id="IPR002168">
    <property type="entry name" value="Lipase_GDXG_HIS_AS"/>
</dbReference>
<feature type="region of interest" description="Disordered" evidence="6">
    <location>
        <begin position="691"/>
        <end position="805"/>
    </location>
</feature>
<dbReference type="InParanoid" id="A0A317XKW7"/>
<evidence type="ECO:0000256" key="6">
    <source>
        <dbReference type="SAM" id="MobiDB-lite"/>
    </source>
</evidence>
<keyword evidence="9" id="KW-1185">Reference proteome</keyword>
<feature type="compositionally biased region" description="Polar residues" evidence="6">
    <location>
        <begin position="121"/>
        <end position="137"/>
    </location>
</feature>
<evidence type="ECO:0000313" key="8">
    <source>
        <dbReference type="EMBL" id="PWY98691.1"/>
    </source>
</evidence>
<feature type="compositionally biased region" description="Basic and acidic residues" evidence="6">
    <location>
        <begin position="1380"/>
        <end position="1390"/>
    </location>
</feature>
<feature type="compositionally biased region" description="Low complexity" evidence="6">
    <location>
        <begin position="1396"/>
        <end position="1407"/>
    </location>
</feature>
<feature type="compositionally biased region" description="Low complexity" evidence="6">
    <location>
        <begin position="697"/>
        <end position="718"/>
    </location>
</feature>
<dbReference type="SMART" id="SM00220">
    <property type="entry name" value="S_TKc"/>
    <property type="match status" value="1"/>
</dbReference>
<dbReference type="PROSITE" id="PS00108">
    <property type="entry name" value="PROTEIN_KINASE_ST"/>
    <property type="match status" value="1"/>
</dbReference>
<feature type="compositionally biased region" description="Low complexity" evidence="6">
    <location>
        <begin position="14"/>
        <end position="49"/>
    </location>
</feature>
<evidence type="ECO:0000256" key="4">
    <source>
        <dbReference type="ARBA" id="ARBA00022840"/>
    </source>
</evidence>
<dbReference type="FunFam" id="3.40.50.1820:FF:000252">
    <property type="entry name" value="Related to calmodulin-dependent protein kinase"/>
    <property type="match status" value="1"/>
</dbReference>
<feature type="compositionally biased region" description="Low complexity" evidence="6">
    <location>
        <begin position="1281"/>
        <end position="1290"/>
    </location>
</feature>
<dbReference type="Gene3D" id="3.40.50.1820">
    <property type="entry name" value="alpha/beta hydrolase"/>
    <property type="match status" value="1"/>
</dbReference>
<dbReference type="PROSITE" id="PS01173">
    <property type="entry name" value="LIPASE_GDXG_HIS"/>
    <property type="match status" value="1"/>
</dbReference>
<dbReference type="Gene3D" id="1.10.510.10">
    <property type="entry name" value="Transferase(Phosphotransferase) domain 1"/>
    <property type="match status" value="1"/>
</dbReference>
<dbReference type="STRING" id="1882483.A0A317XKW7"/>
<evidence type="ECO:0000256" key="1">
    <source>
        <dbReference type="ARBA" id="ARBA00010515"/>
    </source>
</evidence>
<dbReference type="InterPro" id="IPR029058">
    <property type="entry name" value="AB_hydrolase_fold"/>
</dbReference>
<feature type="region of interest" description="Disordered" evidence="6">
    <location>
        <begin position="609"/>
        <end position="673"/>
    </location>
</feature>
<keyword evidence="4 5" id="KW-0067">ATP-binding</keyword>
<keyword evidence="3" id="KW-0378">Hydrolase</keyword>
<feature type="compositionally biased region" description="Low complexity" evidence="6">
    <location>
        <begin position="195"/>
        <end position="216"/>
    </location>
</feature>
<dbReference type="PANTHER" id="PTHR24347">
    <property type="entry name" value="SERINE/THREONINE-PROTEIN KINASE"/>
    <property type="match status" value="1"/>
</dbReference>
<dbReference type="OrthoDB" id="408631at2759"/>
<dbReference type="Proteomes" id="UP000246740">
    <property type="component" value="Unassembled WGS sequence"/>
</dbReference>
<dbReference type="InterPro" id="IPR000719">
    <property type="entry name" value="Prot_kinase_dom"/>
</dbReference>
<sequence>MPIDFGQAHPTINAPASSAPVDIPVVSSSISSSPSKNPPSSSLAASPQPQVHFSPDLDRKTSPLADTANTTAHRRRHSSSSATSKDRDDQNTLTLKSIQQQLGLAFHTRTRSRSRSTSSRGPSTPNSHSRASSTTTDPHAIHLDIAPASATSSLTGSPLPSPRDENPISRISELFNRHRNRNEARKDDPLSPIQTSAAAAASAASPSRSRATSNSAQAASTDPSNSLSPPLARQKSSKREQVKMVGSHLHHAFRSWFKETEKDGTPLLPVHLSKKYEVLPQVLGQGSFAVVKAVIERATGEQRALKIIAKKPLKDNSEKMLKEEITILGKVEHPNIIKMWDLYETREGVFIVTDLCKGGELFDRLVQKVHYNELDARHIMKQILEGVAYLHEHDIIHRDLKPENILLRDKTDPSGIVISDFGLSRFIPDEGLLMTACGSPQYVSPEVLLGKGYNAAVDIWSCGVIAYALLGGYTPFYGEDQPSLFRQIIQMQVEFEPQYWSEVSDTAKDFILRCLTSADKRMSAREALAHPWLANLPPLHEESAKGACLKEGALRNLSAMRRLRKAVTAVEAVNHLTRLHHLRQQRGDALPHKQQSLLSIVTHLKSHSQDDVLVTPTNGHGDARMPLKSASEPSADSLATVTSSSVSANASDQAMTDAGIDNDDGQSADRKRGGDSAMALDLTVMMVMLPNGWGRPSSNNSSNSGSNKAAGTAAVADAVQSTMNRGRDPTSSPSRQRDQDDDGEGQSQDGDVLVDGQASPSASSTGQSEATIRPSGQAPPPTATANQPRRPGRSVNRKDNESSKTLTTLLDQYKKAEVPSSARLDPAIKTRQPTKITFANAWRYVPFLVQQGVSIGSAVASHAIYGPPKKSWGIEMSVFTRVLRDVAEYSEFASIEGLQQFFDLGAFLPTPKDGLITPVTFRVKKRNLRGFLAEADAAEDGKREISAEWVVGKQTWRRLQAEWRSGKQKGKERVILYIHGGAYFVMSAATHRPLTISLSKYTECRVFGINYRLAPGTKFPGALHDCVASYFRLTEDLGIPPSNIVLGADSAGGGLALALMYYLRDNDYEMPSGAMLFSPWVDLTMSCDSWDTNSEFDYLPMPRSGDHMNPVSAYLGDNIDKYITHPYASPLFGDMHGLPPLLIQCGDAEVLRDEVTLLAHKASLSGVPVRHELYEDCVHVFQAFLFLDASRKALQSARHFVRTALDKRGKPRQSMGKRAESSLHKEMADGGMQTPKGQAVDTKTGNAKSTTADAGSSAAAKQSGSDASDADKAREDGGSTSGITPSSSVGGVDGGIKEMVSLPHSRTDGSVDDEDEDEGDTTALPADEEDWELDRRASGDNYSSSENKTAGLAAQAAQKVLGVDDKNVTADMNEEVAATKAEDKAQESKGKSQAKASQGESSSTSTSAGGGRESSFPQMTIEEARLRGHAAMEQQLSSNAPALSKFHAPEKPLSPRMRRSGSEKALSGLLQSFEQSKTGGSGLKTNVYTPSTGDK</sequence>
<feature type="compositionally biased region" description="Polar residues" evidence="6">
    <location>
        <begin position="1469"/>
        <end position="1495"/>
    </location>
</feature>
<dbReference type="FunFam" id="3.30.200.20:FF:000762">
    <property type="entry name" value="Related to calmodulin-dependent protein kinase"/>
    <property type="match status" value="1"/>
</dbReference>
<dbReference type="InterPro" id="IPR008271">
    <property type="entry name" value="Ser/Thr_kinase_AS"/>
</dbReference>
<feature type="compositionally biased region" description="Acidic residues" evidence="6">
    <location>
        <begin position="1310"/>
        <end position="1332"/>
    </location>
</feature>
<feature type="compositionally biased region" description="Basic and acidic residues" evidence="6">
    <location>
        <begin position="1217"/>
        <end position="1228"/>
    </location>
</feature>
<feature type="compositionally biased region" description="Polar residues" evidence="6">
    <location>
        <begin position="217"/>
        <end position="228"/>
    </location>
</feature>
<dbReference type="Pfam" id="PF00069">
    <property type="entry name" value="Pkinase"/>
    <property type="match status" value="1"/>
</dbReference>
<reference evidence="8 9" key="1">
    <citation type="journal article" date="2018" name="Mol. Biol. Evol.">
        <title>Broad Genomic Sampling Reveals a Smut Pathogenic Ancestry of the Fungal Clade Ustilaginomycotina.</title>
        <authorList>
            <person name="Kijpornyongpan T."/>
            <person name="Mondo S.J."/>
            <person name="Barry K."/>
            <person name="Sandor L."/>
            <person name="Lee J."/>
            <person name="Lipzen A."/>
            <person name="Pangilinan J."/>
            <person name="LaButti K."/>
            <person name="Hainaut M."/>
            <person name="Henrissat B."/>
            <person name="Grigoriev I.V."/>
            <person name="Spatafora J.W."/>
            <person name="Aime M.C."/>
        </authorList>
    </citation>
    <scope>NUCLEOTIDE SEQUENCE [LARGE SCALE GENOMIC DNA]</scope>
    <source>
        <strain evidence="8 9">MCA 3645</strain>
    </source>
</reference>
<dbReference type="SUPFAM" id="SSF53474">
    <property type="entry name" value="alpha/beta-Hydrolases"/>
    <property type="match status" value="1"/>
</dbReference>
<dbReference type="Pfam" id="PF07859">
    <property type="entry name" value="Abhydrolase_3"/>
    <property type="match status" value="1"/>
</dbReference>
<dbReference type="GO" id="GO:0004672">
    <property type="term" value="F:protein kinase activity"/>
    <property type="evidence" value="ECO:0007669"/>
    <property type="project" value="InterPro"/>
</dbReference>
<feature type="region of interest" description="Disordered" evidence="6">
    <location>
        <begin position="1372"/>
        <end position="1495"/>
    </location>
</feature>